<feature type="compositionally biased region" description="Basic and acidic residues" evidence="1">
    <location>
        <begin position="21"/>
        <end position="30"/>
    </location>
</feature>
<keyword evidence="3" id="KW-1185">Reference proteome</keyword>
<dbReference type="Proteomes" id="UP000322234">
    <property type="component" value="Unassembled WGS sequence"/>
</dbReference>
<dbReference type="EMBL" id="VBQZ03000394">
    <property type="protein sequence ID" value="MXQ99258.1"/>
    <property type="molecule type" value="Genomic_DNA"/>
</dbReference>
<evidence type="ECO:0000313" key="2">
    <source>
        <dbReference type="EMBL" id="MXQ99258.1"/>
    </source>
</evidence>
<sequence>MAQYQDECQVHTQAKTAEMLQEEKDKEQREQICSGNEEEKGSRAQKKGKNVFTDCDLQREPLNQEGSKVANITGNALPPKDEMTF</sequence>
<evidence type="ECO:0000313" key="3">
    <source>
        <dbReference type="Proteomes" id="UP000322234"/>
    </source>
</evidence>
<evidence type="ECO:0000256" key="1">
    <source>
        <dbReference type="SAM" id="MobiDB-lite"/>
    </source>
</evidence>
<comment type="caution">
    <text evidence="2">The sequence shown here is derived from an EMBL/GenBank/DDBJ whole genome shotgun (WGS) entry which is preliminary data.</text>
</comment>
<protein>
    <submittedName>
        <fullName evidence="2">Uncharacterized protein</fullName>
    </submittedName>
</protein>
<name>A0A6B0S935_9CETA</name>
<feature type="region of interest" description="Disordered" evidence="1">
    <location>
        <begin position="17"/>
        <end position="85"/>
    </location>
</feature>
<accession>A0A6B0S935</accession>
<organism evidence="2 3">
    <name type="scientific">Bos mutus</name>
    <name type="common">wild yak</name>
    <dbReference type="NCBI Taxonomy" id="72004"/>
    <lineage>
        <taxon>Eukaryota</taxon>
        <taxon>Metazoa</taxon>
        <taxon>Chordata</taxon>
        <taxon>Craniata</taxon>
        <taxon>Vertebrata</taxon>
        <taxon>Euteleostomi</taxon>
        <taxon>Mammalia</taxon>
        <taxon>Eutheria</taxon>
        <taxon>Laurasiatheria</taxon>
        <taxon>Artiodactyla</taxon>
        <taxon>Ruminantia</taxon>
        <taxon>Pecora</taxon>
        <taxon>Bovidae</taxon>
        <taxon>Bovinae</taxon>
        <taxon>Bos</taxon>
    </lineage>
</organism>
<feature type="compositionally biased region" description="Polar residues" evidence="1">
    <location>
        <begin position="64"/>
        <end position="74"/>
    </location>
</feature>
<dbReference type="AlphaFoldDB" id="A0A6B0S935"/>
<gene>
    <name evidence="2" type="ORF">E5288_WYG001249</name>
</gene>
<proteinExistence type="predicted"/>
<reference evidence="2" key="1">
    <citation type="submission" date="2019-10" db="EMBL/GenBank/DDBJ databases">
        <title>The sequence and de novo assembly of the wild yak genome.</title>
        <authorList>
            <person name="Liu Y."/>
        </authorList>
    </citation>
    <scope>NUCLEOTIDE SEQUENCE [LARGE SCALE GENOMIC DNA]</scope>
    <source>
        <strain evidence="2">WY2019</strain>
    </source>
</reference>